<proteinExistence type="predicted"/>
<comment type="caution">
    <text evidence="1">The sequence shown here is derived from an EMBL/GenBank/DDBJ whole genome shotgun (WGS) entry which is preliminary data.</text>
</comment>
<dbReference type="EMBL" id="DSID01000410">
    <property type="protein sequence ID" value="HEX70672.1"/>
    <property type="molecule type" value="Genomic_DNA"/>
</dbReference>
<reference evidence="1" key="1">
    <citation type="journal article" date="2020" name="mSystems">
        <title>Genome- and Community-Level Interaction Insights into Carbon Utilization and Element Cycling Functions of Hydrothermarchaeota in Hydrothermal Sediment.</title>
        <authorList>
            <person name="Zhou Z."/>
            <person name="Liu Y."/>
            <person name="Xu W."/>
            <person name="Pan J."/>
            <person name="Luo Z.H."/>
            <person name="Li M."/>
        </authorList>
    </citation>
    <scope>NUCLEOTIDE SEQUENCE [LARGE SCALE GENOMIC DNA]</scope>
    <source>
        <strain evidence="1">SpSt-192</strain>
    </source>
</reference>
<accession>A0A7C3A841</accession>
<sequence>MTLNPLISELMVESRRREFLERAARERRAREAELSPRRPGRVRRELGGALMRLGARVAGLPPVREPSPAG</sequence>
<organism evidence="1">
    <name type="scientific">Thermorudis sp</name>
    <dbReference type="NCBI Taxonomy" id="1969470"/>
    <lineage>
        <taxon>Bacteria</taxon>
        <taxon>Pseudomonadati</taxon>
        <taxon>Thermomicrobiota</taxon>
        <taxon>Thermomicrobia</taxon>
        <taxon>Thermomicrobia incertae sedis</taxon>
        <taxon>Thermorudis</taxon>
    </lineage>
</organism>
<gene>
    <name evidence="1" type="ORF">ENP13_05455</name>
</gene>
<name>A0A7C3A841_9BACT</name>
<dbReference type="AlphaFoldDB" id="A0A7C3A841"/>
<protein>
    <submittedName>
        <fullName evidence="1">Uncharacterized protein</fullName>
    </submittedName>
</protein>
<evidence type="ECO:0000313" key="1">
    <source>
        <dbReference type="EMBL" id="HEX70672.1"/>
    </source>
</evidence>